<dbReference type="PROSITE" id="PS51159">
    <property type="entry name" value="CBM21"/>
    <property type="match status" value="1"/>
</dbReference>
<dbReference type="GO" id="GO:0005979">
    <property type="term" value="P:regulation of glycogen biosynthetic process"/>
    <property type="evidence" value="ECO:0007669"/>
    <property type="project" value="TreeGrafter"/>
</dbReference>
<evidence type="ECO:0000313" key="3">
    <source>
        <dbReference type="WBParaSite" id="Hba_12949"/>
    </source>
</evidence>
<protein>
    <submittedName>
        <fullName evidence="3">CBM21 domain-containing protein</fullName>
    </submittedName>
</protein>
<name>A0A1I7X5S1_HETBA</name>
<evidence type="ECO:0000259" key="1">
    <source>
        <dbReference type="PROSITE" id="PS51159"/>
    </source>
</evidence>
<dbReference type="InterPro" id="IPR005036">
    <property type="entry name" value="CBM21_dom"/>
</dbReference>
<feature type="domain" description="CBM21" evidence="1">
    <location>
        <begin position="169"/>
        <end position="276"/>
    </location>
</feature>
<dbReference type="Gene3D" id="2.60.40.2440">
    <property type="entry name" value="Carbohydrate binding type-21 domain"/>
    <property type="match status" value="1"/>
</dbReference>
<dbReference type="WBParaSite" id="Hba_12949">
    <property type="protein sequence ID" value="Hba_12949"/>
    <property type="gene ID" value="Hba_12949"/>
</dbReference>
<dbReference type="Pfam" id="PF03370">
    <property type="entry name" value="CBM_21"/>
    <property type="match status" value="1"/>
</dbReference>
<evidence type="ECO:0000313" key="2">
    <source>
        <dbReference type="Proteomes" id="UP000095283"/>
    </source>
</evidence>
<dbReference type="Proteomes" id="UP000095283">
    <property type="component" value="Unplaced"/>
</dbReference>
<proteinExistence type="predicted"/>
<reference evidence="3" key="1">
    <citation type="submission" date="2016-11" db="UniProtKB">
        <authorList>
            <consortium name="WormBaseParasite"/>
        </authorList>
    </citation>
    <scope>IDENTIFICATION</scope>
</reference>
<accession>A0A1I7X5S1</accession>
<dbReference type="GO" id="GO:0000164">
    <property type="term" value="C:protein phosphatase type 1 complex"/>
    <property type="evidence" value="ECO:0007669"/>
    <property type="project" value="TreeGrafter"/>
</dbReference>
<organism evidence="2 3">
    <name type="scientific">Heterorhabditis bacteriophora</name>
    <name type="common">Entomopathogenic nematode worm</name>
    <dbReference type="NCBI Taxonomy" id="37862"/>
    <lineage>
        <taxon>Eukaryota</taxon>
        <taxon>Metazoa</taxon>
        <taxon>Ecdysozoa</taxon>
        <taxon>Nematoda</taxon>
        <taxon>Chromadorea</taxon>
        <taxon>Rhabditida</taxon>
        <taxon>Rhabditina</taxon>
        <taxon>Rhabditomorpha</taxon>
        <taxon>Strongyloidea</taxon>
        <taxon>Heterorhabditidae</taxon>
        <taxon>Heterorhabditis</taxon>
    </lineage>
</organism>
<dbReference type="GO" id="GO:0008157">
    <property type="term" value="F:protein phosphatase 1 binding"/>
    <property type="evidence" value="ECO:0007669"/>
    <property type="project" value="TreeGrafter"/>
</dbReference>
<dbReference type="InterPro" id="IPR050782">
    <property type="entry name" value="PP1_regulatory_subunit_3"/>
</dbReference>
<sequence length="298" mass="34306">MSQIRQSEDLDSIKSELINILHEFLMGRKRFPLLIFPGSQQKSESKSFLTRYSNVSDYLNVERSKSLHSALKKCTRTPAEKKVVSFADSMGLDLCNVRPIFPYNSSDDDIFGSALPITLSVMRSTTASHFTSRLPFQHCNSFNNVRYLHLQTSPYSNYRDPTQVNKELIQKAKSCGICLKSSNVIGMTFSGVITVNNIDFDKKVYVRYTLDDWKTYLDIPAYFIGSNSQENLDNFSFSIFLPSTIPVGMQCQFCLRYLCRGTEFWDNNGGRNYVLECRSMAFGYKDLNKDMFEQPRFY</sequence>
<dbReference type="PANTHER" id="PTHR12307">
    <property type="entry name" value="PROTEIN PHOSPHATASE 1 REGULATORY SUBUNIT"/>
    <property type="match status" value="1"/>
</dbReference>
<dbReference type="GO" id="GO:2001069">
    <property type="term" value="F:glycogen binding"/>
    <property type="evidence" value="ECO:0007669"/>
    <property type="project" value="TreeGrafter"/>
</dbReference>
<keyword evidence="2" id="KW-1185">Reference proteome</keyword>
<dbReference type="PANTHER" id="PTHR12307:SF36">
    <property type="entry name" value="GLYCOGEN-BINDING SUBUNIT 76A"/>
    <property type="match status" value="1"/>
</dbReference>
<dbReference type="AlphaFoldDB" id="A0A1I7X5S1"/>
<dbReference type="InterPro" id="IPR038175">
    <property type="entry name" value="CBM21_dom_sf"/>
</dbReference>